<gene>
    <name evidence="1" type="ORF">Nepgr_009249</name>
</gene>
<name>A0AAD3XK23_NEPGR</name>
<accession>A0AAD3XK23</accession>
<dbReference type="AlphaFoldDB" id="A0AAD3XK23"/>
<sequence>MRFLGVERRAASKCRRNWIPYADLLGKISLAQLVTEANSSIDNDQVAYSQSSPWSGSDIRSNHRSCFDNGDGFRIPVLFSCICGQTSR</sequence>
<reference evidence="1" key="1">
    <citation type="submission" date="2023-05" db="EMBL/GenBank/DDBJ databases">
        <title>Nepenthes gracilis genome sequencing.</title>
        <authorList>
            <person name="Fukushima K."/>
        </authorList>
    </citation>
    <scope>NUCLEOTIDE SEQUENCE</scope>
    <source>
        <strain evidence="1">SING2019-196</strain>
    </source>
</reference>
<comment type="caution">
    <text evidence="1">The sequence shown here is derived from an EMBL/GenBank/DDBJ whole genome shotgun (WGS) entry which is preliminary data.</text>
</comment>
<evidence type="ECO:0000313" key="1">
    <source>
        <dbReference type="EMBL" id="GMH07409.1"/>
    </source>
</evidence>
<evidence type="ECO:0000313" key="2">
    <source>
        <dbReference type="Proteomes" id="UP001279734"/>
    </source>
</evidence>
<keyword evidence="2" id="KW-1185">Reference proteome</keyword>
<protein>
    <submittedName>
        <fullName evidence="1">Uncharacterized protein</fullName>
    </submittedName>
</protein>
<dbReference type="EMBL" id="BSYO01000007">
    <property type="protein sequence ID" value="GMH07409.1"/>
    <property type="molecule type" value="Genomic_DNA"/>
</dbReference>
<dbReference type="Proteomes" id="UP001279734">
    <property type="component" value="Unassembled WGS sequence"/>
</dbReference>
<organism evidence="1 2">
    <name type="scientific">Nepenthes gracilis</name>
    <name type="common">Slender pitcher plant</name>
    <dbReference type="NCBI Taxonomy" id="150966"/>
    <lineage>
        <taxon>Eukaryota</taxon>
        <taxon>Viridiplantae</taxon>
        <taxon>Streptophyta</taxon>
        <taxon>Embryophyta</taxon>
        <taxon>Tracheophyta</taxon>
        <taxon>Spermatophyta</taxon>
        <taxon>Magnoliopsida</taxon>
        <taxon>eudicotyledons</taxon>
        <taxon>Gunneridae</taxon>
        <taxon>Pentapetalae</taxon>
        <taxon>Caryophyllales</taxon>
        <taxon>Nepenthaceae</taxon>
        <taxon>Nepenthes</taxon>
    </lineage>
</organism>
<proteinExistence type="predicted"/>